<dbReference type="Proteomes" id="UP001190700">
    <property type="component" value="Unassembled WGS sequence"/>
</dbReference>
<feature type="compositionally biased region" description="Basic and acidic residues" evidence="1">
    <location>
        <begin position="357"/>
        <end position="372"/>
    </location>
</feature>
<sequence length="372" mass="42028">MPAGMRSNAIGTATFQVKVPKASLDAFERKDSAARCASNSPSRPGLRNRRGKAVQNFERTIQLRAAGNMWRVKAMQRHMHRRGTRRAAPSPQALVNIDFGPATFLGIGLITSGAALYQVRASNPALSRDYDIFFSTVGLLCGGILVFQGWRLDPLLLLGQLLMSGVAISLGVEAIQLRRKAQDDLEEMYGERLNRRRNSDPRGLPPPQEWDQPRPSRWQEDVDQEARFRDVRPEEWRQDAYAQDDRGSSEQYRGAYKDAYDAEYYPRGGYAEPSDARDVYVDSAGRNSEEDAYLEDLLEDERRSSRQQSGSFRSAFDEGWSGQTGERGTKQEDDESNKRRGRGSSPQSPADPSGWNDLRDWGVRDRVSDWEQ</sequence>
<dbReference type="AlphaFoldDB" id="A0AAE0BS95"/>
<proteinExistence type="predicted"/>
<gene>
    <name evidence="3" type="ORF">CYMTET_49043</name>
</gene>
<keyword evidence="2" id="KW-0812">Transmembrane</keyword>
<comment type="caution">
    <text evidence="3">The sequence shown here is derived from an EMBL/GenBank/DDBJ whole genome shotgun (WGS) entry which is preliminary data.</text>
</comment>
<keyword evidence="2" id="KW-1133">Transmembrane helix</keyword>
<dbReference type="InterPro" id="IPR010004">
    <property type="entry name" value="Uncharacterised_Ycf66"/>
</dbReference>
<accession>A0AAE0BS95</accession>
<evidence type="ECO:0000256" key="1">
    <source>
        <dbReference type="SAM" id="MobiDB-lite"/>
    </source>
</evidence>
<evidence type="ECO:0000256" key="2">
    <source>
        <dbReference type="SAM" id="Phobius"/>
    </source>
</evidence>
<keyword evidence="4" id="KW-1185">Reference proteome</keyword>
<feature type="compositionally biased region" description="Basic and acidic residues" evidence="1">
    <location>
        <begin position="211"/>
        <end position="248"/>
    </location>
</feature>
<feature type="region of interest" description="Disordered" evidence="1">
    <location>
        <begin position="190"/>
        <end position="252"/>
    </location>
</feature>
<feature type="transmembrane region" description="Helical" evidence="2">
    <location>
        <begin position="99"/>
        <end position="119"/>
    </location>
</feature>
<reference evidence="3 4" key="1">
    <citation type="journal article" date="2015" name="Genome Biol. Evol.">
        <title>Comparative Genomics of a Bacterivorous Green Alga Reveals Evolutionary Causalities and Consequences of Phago-Mixotrophic Mode of Nutrition.</title>
        <authorList>
            <person name="Burns J.A."/>
            <person name="Paasch A."/>
            <person name="Narechania A."/>
            <person name="Kim E."/>
        </authorList>
    </citation>
    <scope>NUCLEOTIDE SEQUENCE [LARGE SCALE GENOMIC DNA]</scope>
    <source>
        <strain evidence="3 4">PLY_AMNH</strain>
    </source>
</reference>
<evidence type="ECO:0000313" key="4">
    <source>
        <dbReference type="Proteomes" id="UP001190700"/>
    </source>
</evidence>
<name>A0AAE0BS95_9CHLO</name>
<feature type="transmembrane region" description="Helical" evidence="2">
    <location>
        <begin position="156"/>
        <end position="175"/>
    </location>
</feature>
<feature type="compositionally biased region" description="Basic and acidic residues" evidence="1">
    <location>
        <begin position="190"/>
        <end position="200"/>
    </location>
</feature>
<feature type="region of interest" description="Disordered" evidence="1">
    <location>
        <begin position="291"/>
        <end position="372"/>
    </location>
</feature>
<dbReference type="Pfam" id="PF07444">
    <property type="entry name" value="Ycf66_N"/>
    <property type="match status" value="1"/>
</dbReference>
<dbReference type="EMBL" id="LGRX02033457">
    <property type="protein sequence ID" value="KAK3241170.1"/>
    <property type="molecule type" value="Genomic_DNA"/>
</dbReference>
<organism evidence="3 4">
    <name type="scientific">Cymbomonas tetramitiformis</name>
    <dbReference type="NCBI Taxonomy" id="36881"/>
    <lineage>
        <taxon>Eukaryota</taxon>
        <taxon>Viridiplantae</taxon>
        <taxon>Chlorophyta</taxon>
        <taxon>Pyramimonadophyceae</taxon>
        <taxon>Pyramimonadales</taxon>
        <taxon>Pyramimonadaceae</taxon>
        <taxon>Cymbomonas</taxon>
    </lineage>
</organism>
<feature type="region of interest" description="Disordered" evidence="1">
    <location>
        <begin position="31"/>
        <end position="51"/>
    </location>
</feature>
<keyword evidence="2" id="KW-0472">Membrane</keyword>
<evidence type="ECO:0000313" key="3">
    <source>
        <dbReference type="EMBL" id="KAK3241170.1"/>
    </source>
</evidence>
<feature type="transmembrane region" description="Helical" evidence="2">
    <location>
        <begin position="131"/>
        <end position="150"/>
    </location>
</feature>
<protein>
    <submittedName>
        <fullName evidence="3">Uncharacterized protein</fullName>
    </submittedName>
</protein>